<evidence type="ECO:0000259" key="2">
    <source>
        <dbReference type="Pfam" id="PF14577"/>
    </source>
</evidence>
<dbReference type="InterPro" id="IPR027942">
    <property type="entry name" value="SEO_N"/>
</dbReference>
<dbReference type="EMBL" id="JAWXYG010000008">
    <property type="protein sequence ID" value="KAK4266087.1"/>
    <property type="molecule type" value="Genomic_DNA"/>
</dbReference>
<dbReference type="Proteomes" id="UP001293593">
    <property type="component" value="Unassembled WGS sequence"/>
</dbReference>
<dbReference type="AlphaFoldDB" id="A0AAE1JC70"/>
<reference evidence="3" key="1">
    <citation type="submission" date="2023-10" db="EMBL/GenBank/DDBJ databases">
        <title>Chromosome-level genome of the transformable northern wattle, Acacia crassicarpa.</title>
        <authorList>
            <person name="Massaro I."/>
            <person name="Sinha N.R."/>
            <person name="Poethig S."/>
            <person name="Leichty A.R."/>
        </authorList>
    </citation>
    <scope>NUCLEOTIDE SEQUENCE</scope>
    <source>
        <strain evidence="3">Acra3RX</strain>
        <tissue evidence="3">Leaf</tissue>
    </source>
</reference>
<dbReference type="Pfam" id="PF14577">
    <property type="entry name" value="SEO_C"/>
    <property type="match status" value="2"/>
</dbReference>
<dbReference type="Pfam" id="PF14576">
    <property type="entry name" value="SEO_N"/>
    <property type="match status" value="1"/>
</dbReference>
<evidence type="ECO:0008006" key="5">
    <source>
        <dbReference type="Google" id="ProtNLM"/>
    </source>
</evidence>
<name>A0AAE1JC70_9FABA</name>
<dbReference type="InterPro" id="IPR039299">
    <property type="entry name" value="SEOA"/>
</dbReference>
<evidence type="ECO:0000259" key="1">
    <source>
        <dbReference type="Pfam" id="PF14576"/>
    </source>
</evidence>
<gene>
    <name evidence="3" type="ORF">QN277_027059</name>
</gene>
<organism evidence="3 4">
    <name type="scientific">Acacia crassicarpa</name>
    <name type="common">northern wattle</name>
    <dbReference type="NCBI Taxonomy" id="499986"/>
    <lineage>
        <taxon>Eukaryota</taxon>
        <taxon>Viridiplantae</taxon>
        <taxon>Streptophyta</taxon>
        <taxon>Embryophyta</taxon>
        <taxon>Tracheophyta</taxon>
        <taxon>Spermatophyta</taxon>
        <taxon>Magnoliopsida</taxon>
        <taxon>eudicotyledons</taxon>
        <taxon>Gunneridae</taxon>
        <taxon>Pentapetalae</taxon>
        <taxon>rosids</taxon>
        <taxon>fabids</taxon>
        <taxon>Fabales</taxon>
        <taxon>Fabaceae</taxon>
        <taxon>Caesalpinioideae</taxon>
        <taxon>mimosoid clade</taxon>
        <taxon>Acacieae</taxon>
        <taxon>Acacia</taxon>
    </lineage>
</organism>
<sequence>MAPSRHSLLYLLRHEDEEVQNPLTMSDQEILEKVYATHLPSDTKFDADSLLTIVDIILRGSTHIVDNVLDGSPETVKCADEKLPQASFTSPLGLLKEISSELCCKTPGDEVARKTTMTILSLLSDYSWHAKAILTLGAFALEYGEFWWLSQLQPNDELAKSVAMLKRVPALTKPAALREHFLDIYEINNLIKAAMQVIESVFELQKLTCYDTVDVPSLAHAMDLIPVGVYWAIITTAACVTQIDCLTSDSEQKQELSYFGQKTRIVLAKLRKLILICKQQIEELESYGRLKELLRTPSEIVELFKFLIFLTDGPQELFDGATKQMVDVDVLRMKHLFLFISPLDITEQEISILFPLYEFIKADNQYKIVWIPIVEEWDDELRKKFEVLKTKLPWYVVEHFRSVAGYKYIREEWHFRKKPMVVVLNPQGKVLNADAFHLIQVQGMKAFPFTASSGSRVETKVESSANWVETVVCNIHHPSVDLWVKEGKYIFLFGGNDSAWTKKFTKYATDLKHEPILKKARISIELFYVGEDRSLLGRFWSGIESLFVPQSYKTIEAVPDEIQKMISYKNEGGWVLFVRGASLVLSGYGPTILKTVAEFERWKERMLKDGFELAIKEYHEKVKTYHEMVTRSSSSRR</sequence>
<feature type="domain" description="Sieve element occlusion C-terminal" evidence="2">
    <location>
        <begin position="469"/>
        <end position="532"/>
    </location>
</feature>
<dbReference type="InterPro" id="IPR027944">
    <property type="entry name" value="SEO_C"/>
</dbReference>
<evidence type="ECO:0000313" key="4">
    <source>
        <dbReference type="Proteomes" id="UP001293593"/>
    </source>
</evidence>
<feature type="domain" description="Sieve element occlusion N-terminal" evidence="1">
    <location>
        <begin position="26"/>
        <end position="297"/>
    </location>
</feature>
<dbReference type="GO" id="GO:0010088">
    <property type="term" value="P:phloem development"/>
    <property type="evidence" value="ECO:0007669"/>
    <property type="project" value="InterPro"/>
</dbReference>
<proteinExistence type="predicted"/>
<dbReference type="PANTHER" id="PTHR33232">
    <property type="entry name" value="PROTEIN SIEVE ELEMENT OCCLUSION B-LIKE"/>
    <property type="match status" value="1"/>
</dbReference>
<accession>A0AAE1JC70</accession>
<feature type="domain" description="Sieve element occlusion C-terminal" evidence="2">
    <location>
        <begin position="538"/>
        <end position="627"/>
    </location>
</feature>
<comment type="caution">
    <text evidence="3">The sequence shown here is derived from an EMBL/GenBank/DDBJ whole genome shotgun (WGS) entry which is preliminary data.</text>
</comment>
<evidence type="ECO:0000313" key="3">
    <source>
        <dbReference type="EMBL" id="KAK4266087.1"/>
    </source>
</evidence>
<protein>
    <recommendedName>
        <fullName evidence="5">Protein SIEVE ELEMENT OCCLUSION B</fullName>
    </recommendedName>
</protein>
<keyword evidence="4" id="KW-1185">Reference proteome</keyword>
<dbReference type="PANTHER" id="PTHR33232:SF18">
    <property type="entry name" value="PROTEIN SIEVE ELEMENT OCCLUSION B-LIKE"/>
    <property type="match status" value="1"/>
</dbReference>